<dbReference type="SUPFAM" id="SSF110296">
    <property type="entry name" value="Oligoxyloglucan reducing end-specific cellobiohydrolase"/>
    <property type="match status" value="1"/>
</dbReference>
<name>A0AAD0XS01_9LEPT</name>
<dbReference type="InterPro" id="IPR015943">
    <property type="entry name" value="WD40/YVTN_repeat-like_dom_sf"/>
</dbReference>
<dbReference type="Proteomes" id="UP000276407">
    <property type="component" value="Chromosome 1"/>
</dbReference>
<evidence type="ECO:0000313" key="2">
    <source>
        <dbReference type="Proteomes" id="UP000276407"/>
    </source>
</evidence>
<organism evidence="1 2">
    <name type="scientific">Leptospira kmetyi</name>
    <dbReference type="NCBI Taxonomy" id="408139"/>
    <lineage>
        <taxon>Bacteria</taxon>
        <taxon>Pseudomonadati</taxon>
        <taxon>Spirochaetota</taxon>
        <taxon>Spirochaetia</taxon>
        <taxon>Leptospirales</taxon>
        <taxon>Leptospiraceae</taxon>
        <taxon>Leptospira</taxon>
    </lineage>
</organism>
<dbReference type="InterPro" id="IPR036278">
    <property type="entry name" value="Sialidase_sf"/>
</dbReference>
<accession>A0AAD0XS01</accession>
<dbReference type="NCBIfam" id="NF047818">
    <property type="entry name" value="LIC11996_lipo"/>
    <property type="match status" value="1"/>
</dbReference>
<proteinExistence type="predicted"/>
<sequence length="390" mass="41157">MNQYGAFKGAGLDIYVSYVKRNFGADSPKNRIDLIIADSQTTTVIPTNVPMTGSQITSMVGYGYTAGNSTNKFAILFEVNDFGSYQYYYWVGSALPAAGSRMTFTPFTPPVAGVPIVGFGPFNVGAVEKLVFCQKLGASTPTCYNTNSDFTNLQTIAGPVPTSCTTVYNNGSVGWCLDSITGSSYSFYSTNGGVAAFGGPTPITLVSNFRSGAYSNSGLNSFFVSPIGTESHYVEHGTATLRITSTFGDLTSLGALTSPGNSYQQVIPMAAIASTDSIYPVRGFVNGSFSYLTFIANATGGTSTPYAFKSNDLGATWTQLNQSSLALPAPAYPTDTVPSYTSALGFFATSTGGDKLHNFVNIEGDGLKRYMSVDNGATWTLLEAIPLTSE</sequence>
<dbReference type="AlphaFoldDB" id="A0AAD0XS01"/>
<dbReference type="Gene3D" id="2.130.10.10">
    <property type="entry name" value="YVTN repeat-like/Quinoprotein amine dehydrogenase"/>
    <property type="match status" value="1"/>
</dbReference>
<evidence type="ECO:0000313" key="1">
    <source>
        <dbReference type="EMBL" id="AYV57353.1"/>
    </source>
</evidence>
<dbReference type="KEGG" id="lkm:EFP84_02910"/>
<protein>
    <submittedName>
        <fullName evidence="1">Uncharacterized protein</fullName>
    </submittedName>
</protein>
<dbReference type="SUPFAM" id="SSF50939">
    <property type="entry name" value="Sialidases"/>
    <property type="match status" value="1"/>
</dbReference>
<reference evidence="1 2" key="1">
    <citation type="submission" date="2018-11" db="EMBL/GenBank/DDBJ databases">
        <title>Complete genome sequence of Leptospira kmetyi isolate LS 001/16 from soil sample associated with a leptospirosis patient in Kelantan.</title>
        <authorList>
            <person name="Muhammad Yusoff F."/>
            <person name="Muhammad Yusoff S."/>
            <person name="Ahmad M.N."/>
            <person name="Yusof N.Y."/>
            <person name="Aziah I."/>
        </authorList>
    </citation>
    <scope>NUCLEOTIDE SEQUENCE [LARGE SCALE GENOMIC DNA]</scope>
    <source>
        <strain evidence="1 2">LS 001/16</strain>
    </source>
</reference>
<dbReference type="EMBL" id="CP033614">
    <property type="protein sequence ID" value="AYV57353.1"/>
    <property type="molecule type" value="Genomic_DNA"/>
</dbReference>
<gene>
    <name evidence="1" type="ORF">EFP84_02910</name>
</gene>